<protein>
    <submittedName>
        <fullName evidence="3">Bax inhibitor-1/YccA family protein</fullName>
    </submittedName>
</protein>
<organism evidence="3 4">
    <name type="scientific">Pseudoclavibacter terrae</name>
    <dbReference type="NCBI Taxonomy" id="1530195"/>
    <lineage>
        <taxon>Bacteria</taxon>
        <taxon>Bacillati</taxon>
        <taxon>Actinomycetota</taxon>
        <taxon>Actinomycetes</taxon>
        <taxon>Micrococcales</taxon>
        <taxon>Microbacteriaceae</taxon>
        <taxon>Pseudoclavibacter</taxon>
    </lineage>
</organism>
<feature type="compositionally biased region" description="Polar residues" evidence="1">
    <location>
        <begin position="32"/>
        <end position="43"/>
    </location>
</feature>
<sequence>MANSALERNPYFNGEARRQHGQQFGQAPTAPSYGNTPSASAYGQQPPAPLTADQLNAQFQAPPATPDQMERMSYEDTIAKTAGLFGIVLVAAAVAWFVPMLMIIGAIGALVLSLVLAFQREPKTGLIFAFAAAEGLLVGGLSSILEGMFPGIAMQAVLATFSVVAVTLVLFRFGKVRTSPRMTKIVLVAMLGYALFSLINFGMMMFGFESAAGPWGMRSMEVFGIPLGVILGIFAVLMGAYMLVMDFELIKNGVEGGAPRKYGWIGAYSLVSTVVFIYVEIIRVLAILRGNN</sequence>
<feature type="transmembrane region" description="Helical" evidence="2">
    <location>
        <begin position="265"/>
        <end position="288"/>
    </location>
</feature>
<dbReference type="RefSeq" id="WP_151422335.1">
    <property type="nucleotide sequence ID" value="NZ_WBJX01000001.1"/>
</dbReference>
<dbReference type="InterPro" id="IPR010539">
    <property type="entry name" value="BaxI_1-like"/>
</dbReference>
<dbReference type="PANTHER" id="PTHR41282:SF1">
    <property type="entry name" value="CONSERVED TRANSMEMBRANE PROTEIN-RELATED"/>
    <property type="match status" value="1"/>
</dbReference>
<feature type="transmembrane region" description="Helical" evidence="2">
    <location>
        <begin position="223"/>
        <end position="244"/>
    </location>
</feature>
<evidence type="ECO:0000256" key="2">
    <source>
        <dbReference type="SAM" id="Phobius"/>
    </source>
</evidence>
<evidence type="ECO:0000313" key="3">
    <source>
        <dbReference type="EMBL" id="KAB1639371.1"/>
    </source>
</evidence>
<dbReference type="EMBL" id="WBJX01000001">
    <property type="protein sequence ID" value="KAB1639371.1"/>
    <property type="molecule type" value="Genomic_DNA"/>
</dbReference>
<dbReference type="OrthoDB" id="116480at2"/>
<feature type="transmembrane region" description="Helical" evidence="2">
    <location>
        <begin position="185"/>
        <end position="208"/>
    </location>
</feature>
<keyword evidence="2" id="KW-1133">Transmembrane helix</keyword>
<reference evidence="3 4" key="1">
    <citation type="submission" date="2019-09" db="EMBL/GenBank/DDBJ databases">
        <title>Phylogeny of genus Pseudoclavibacter and closely related genus.</title>
        <authorList>
            <person name="Li Y."/>
        </authorList>
    </citation>
    <scope>NUCLEOTIDE SEQUENCE [LARGE SCALE GENOMIC DNA]</scope>
    <source>
        <strain evidence="3 4">THG-MD12</strain>
    </source>
</reference>
<keyword evidence="4" id="KW-1185">Reference proteome</keyword>
<evidence type="ECO:0000313" key="4">
    <source>
        <dbReference type="Proteomes" id="UP000490386"/>
    </source>
</evidence>
<evidence type="ECO:0000256" key="1">
    <source>
        <dbReference type="SAM" id="MobiDB-lite"/>
    </source>
</evidence>
<feature type="transmembrane region" description="Helical" evidence="2">
    <location>
        <begin position="151"/>
        <end position="173"/>
    </location>
</feature>
<dbReference type="Pfam" id="PF12811">
    <property type="entry name" value="BaxI_1"/>
    <property type="match status" value="1"/>
</dbReference>
<accession>A0A7J5B6T4</accession>
<feature type="transmembrane region" description="Helical" evidence="2">
    <location>
        <begin position="125"/>
        <end position="145"/>
    </location>
</feature>
<comment type="caution">
    <text evidence="3">The sequence shown here is derived from an EMBL/GenBank/DDBJ whole genome shotgun (WGS) entry which is preliminary data.</text>
</comment>
<keyword evidence="2" id="KW-0812">Transmembrane</keyword>
<gene>
    <name evidence="3" type="ORF">F8O03_03265</name>
</gene>
<feature type="transmembrane region" description="Helical" evidence="2">
    <location>
        <begin position="77"/>
        <end position="94"/>
    </location>
</feature>
<dbReference type="Proteomes" id="UP000490386">
    <property type="component" value="Unassembled WGS sequence"/>
</dbReference>
<feature type="region of interest" description="Disordered" evidence="1">
    <location>
        <begin position="1"/>
        <end position="47"/>
    </location>
</feature>
<dbReference type="AlphaFoldDB" id="A0A7J5B6T4"/>
<proteinExistence type="predicted"/>
<feature type="transmembrane region" description="Helical" evidence="2">
    <location>
        <begin position="100"/>
        <end position="118"/>
    </location>
</feature>
<name>A0A7J5B6T4_9MICO</name>
<dbReference type="PANTHER" id="PTHR41282">
    <property type="entry name" value="CONSERVED TRANSMEMBRANE PROTEIN-RELATED"/>
    <property type="match status" value="1"/>
</dbReference>
<keyword evidence="2" id="KW-0472">Membrane</keyword>